<accession>A0A4Y8RA81</accession>
<dbReference type="OrthoDB" id="7852521at2"/>
<comment type="subcellular location">
    <subcellularLocation>
        <location evidence="1">Cell membrane</location>
        <topology evidence="1">Multi-pass membrane protein</topology>
    </subcellularLocation>
</comment>
<dbReference type="InterPro" id="IPR035906">
    <property type="entry name" value="MetI-like_sf"/>
</dbReference>
<evidence type="ECO:0000313" key="9">
    <source>
        <dbReference type="EMBL" id="TFF18674.1"/>
    </source>
</evidence>
<dbReference type="InterPro" id="IPR000515">
    <property type="entry name" value="MetI-like"/>
</dbReference>
<keyword evidence="2" id="KW-0813">Transport</keyword>
<keyword evidence="3" id="KW-1003">Cell membrane</keyword>
<dbReference type="EMBL" id="SOZD01000008">
    <property type="protein sequence ID" value="TFF18674.1"/>
    <property type="molecule type" value="Genomic_DNA"/>
</dbReference>
<dbReference type="AlphaFoldDB" id="A0A4Y8RA81"/>
<feature type="transmembrane region" description="Helical" evidence="7">
    <location>
        <begin position="308"/>
        <end position="341"/>
    </location>
</feature>
<feature type="transmembrane region" description="Helical" evidence="7">
    <location>
        <begin position="216"/>
        <end position="238"/>
    </location>
</feature>
<feature type="transmembrane region" description="Helical" evidence="7">
    <location>
        <begin position="63"/>
        <end position="92"/>
    </location>
</feature>
<feature type="transmembrane region" description="Helical" evidence="7">
    <location>
        <begin position="155"/>
        <end position="177"/>
    </location>
</feature>
<evidence type="ECO:0000256" key="7">
    <source>
        <dbReference type="SAM" id="Phobius"/>
    </source>
</evidence>
<feature type="transmembrane region" description="Helical" evidence="7">
    <location>
        <begin position="258"/>
        <end position="281"/>
    </location>
</feature>
<comment type="caution">
    <text evidence="9">The sequence shown here is derived from an EMBL/GenBank/DDBJ whole genome shotgun (WGS) entry which is preliminary data.</text>
</comment>
<evidence type="ECO:0000256" key="3">
    <source>
        <dbReference type="ARBA" id="ARBA00022475"/>
    </source>
</evidence>
<feature type="transmembrane region" description="Helical" evidence="7">
    <location>
        <begin position="104"/>
        <end position="135"/>
    </location>
</feature>
<feature type="transmembrane region" description="Helical" evidence="7">
    <location>
        <begin position="361"/>
        <end position="384"/>
    </location>
</feature>
<keyword evidence="10" id="KW-1185">Reference proteome</keyword>
<keyword evidence="4 7" id="KW-0812">Transmembrane</keyword>
<dbReference type="PANTHER" id="PTHR30183:SF6">
    <property type="entry name" value="INNER MEMBRANE ABC TRANSPORTER PERMEASE PROTEIN YNJC"/>
    <property type="match status" value="1"/>
</dbReference>
<feature type="transmembrane region" description="Helical" evidence="7">
    <location>
        <begin position="405"/>
        <end position="431"/>
    </location>
</feature>
<dbReference type="RefSeq" id="WP_134763814.1">
    <property type="nucleotide sequence ID" value="NZ_SOZD01000008.1"/>
</dbReference>
<keyword evidence="5 7" id="KW-1133">Transmembrane helix</keyword>
<dbReference type="Gene3D" id="1.10.3720.10">
    <property type="entry name" value="MetI-like"/>
    <property type="match status" value="2"/>
</dbReference>
<evidence type="ECO:0000259" key="8">
    <source>
        <dbReference type="PROSITE" id="PS50928"/>
    </source>
</evidence>
<dbReference type="CDD" id="cd06261">
    <property type="entry name" value="TM_PBP2"/>
    <property type="match status" value="1"/>
</dbReference>
<feature type="transmembrane region" description="Helical" evidence="7">
    <location>
        <begin position="437"/>
        <end position="457"/>
    </location>
</feature>
<dbReference type="GO" id="GO:0005886">
    <property type="term" value="C:plasma membrane"/>
    <property type="evidence" value="ECO:0007669"/>
    <property type="project" value="UniProtKB-SubCell"/>
</dbReference>
<reference evidence="9 10" key="1">
    <citation type="submission" date="2019-03" db="EMBL/GenBank/DDBJ databases">
        <title>Jiella endophytica sp. nov., a novel endophytic bacterium isolated from root of Ficus microcarpa Linn. f.</title>
        <authorList>
            <person name="Tuo L."/>
        </authorList>
    </citation>
    <scope>NUCLEOTIDE SEQUENCE [LARGE SCALE GENOMIC DNA]</scope>
    <source>
        <strain evidence="9 10">CBS5Q-3</strain>
    </source>
</reference>
<evidence type="ECO:0000256" key="2">
    <source>
        <dbReference type="ARBA" id="ARBA00022448"/>
    </source>
</evidence>
<protein>
    <submittedName>
        <fullName evidence="9">ABC transporter permease</fullName>
    </submittedName>
</protein>
<feature type="transmembrane region" description="Helical" evidence="7">
    <location>
        <begin position="539"/>
        <end position="564"/>
    </location>
</feature>
<evidence type="ECO:0000256" key="4">
    <source>
        <dbReference type="ARBA" id="ARBA00022692"/>
    </source>
</evidence>
<dbReference type="GO" id="GO:0055085">
    <property type="term" value="P:transmembrane transport"/>
    <property type="evidence" value="ECO:0007669"/>
    <property type="project" value="InterPro"/>
</dbReference>
<dbReference type="Proteomes" id="UP000298179">
    <property type="component" value="Unassembled WGS sequence"/>
</dbReference>
<organism evidence="9 10">
    <name type="scientific">Jiella endophytica</name>
    <dbReference type="NCBI Taxonomy" id="2558362"/>
    <lineage>
        <taxon>Bacteria</taxon>
        <taxon>Pseudomonadati</taxon>
        <taxon>Pseudomonadota</taxon>
        <taxon>Alphaproteobacteria</taxon>
        <taxon>Hyphomicrobiales</taxon>
        <taxon>Aurantimonadaceae</taxon>
        <taxon>Jiella</taxon>
    </lineage>
</organism>
<dbReference type="SUPFAM" id="SSF161098">
    <property type="entry name" value="MetI-like"/>
    <property type="match status" value="2"/>
</dbReference>
<feature type="transmembrane region" description="Helical" evidence="7">
    <location>
        <begin position="489"/>
        <end position="510"/>
    </location>
</feature>
<name>A0A4Y8RA81_9HYPH</name>
<dbReference type="PANTHER" id="PTHR30183">
    <property type="entry name" value="MOLYBDENUM TRANSPORT SYSTEM PERMEASE PROTEIN MODB"/>
    <property type="match status" value="1"/>
</dbReference>
<gene>
    <name evidence="9" type="ORF">E3C22_20815</name>
</gene>
<feature type="transmembrane region" description="Helical" evidence="7">
    <location>
        <begin position="12"/>
        <end position="43"/>
    </location>
</feature>
<keyword evidence="6 7" id="KW-0472">Membrane</keyword>
<sequence length="574" mass="59818">MADDLPVRRSRSVAAVAVPLILALPVAIGLVGVLLPAFGYLPALGGDDFSLDPFRQLLATPGLMVSALLSLASGLVTTAIATLGVALLLAAYHGTTAVRVMRQALAPLLAVPHAAAAFGLAFLIAPSGLIFRLLAWPLGITRPPDLLIIGDPLGLSMMAALVAKEMPFLLLVAFAALPQADPDRRLRLAASLGYGRMAGFLLTVWPGVYRQIRLPVLAVAAYASGVVDVALILGPSTPAPLAVRLVAWMNDPDLSRRFVASAGALLQLAVTAAVLGTWFAGERIAAAIGRRITTGGRRFGRDGALRPVAAMPVILAGGAVFFGLVWLSVWSIAGFWAYPAILPPSLSLATWSRSLAGAGGPLANTFLVAILSASVALFLVIVLLEARRRQFRASAGRVVRLTPAVAALIYLPLLVPQIAFVFGLEVAILAAGLEPSIPLLAAVHLVFVAPYVALALADPWFAVDPRYEQVSASLGHGAVTTLFRIRLPILTHAVLTALAIGFATSVGQYLPTLLIGAGRLTTITTEAVALSSGGNRRVIGAYALLQTLLPFLAFILSGTLPRLLSGGRLAMKRG</sequence>
<evidence type="ECO:0000256" key="5">
    <source>
        <dbReference type="ARBA" id="ARBA00022989"/>
    </source>
</evidence>
<evidence type="ECO:0000313" key="10">
    <source>
        <dbReference type="Proteomes" id="UP000298179"/>
    </source>
</evidence>
<proteinExistence type="predicted"/>
<evidence type="ECO:0000256" key="1">
    <source>
        <dbReference type="ARBA" id="ARBA00004651"/>
    </source>
</evidence>
<dbReference type="PROSITE" id="PS50928">
    <property type="entry name" value="ABC_TM1"/>
    <property type="match status" value="1"/>
</dbReference>
<evidence type="ECO:0000256" key="6">
    <source>
        <dbReference type="ARBA" id="ARBA00023136"/>
    </source>
</evidence>
<feature type="domain" description="ABC transmembrane type-1" evidence="8">
    <location>
        <begin position="362"/>
        <end position="557"/>
    </location>
</feature>